<protein>
    <recommendedName>
        <fullName evidence="3">Thiamine pyrophosphate enzyme TPP-binding domain-containing protein</fullName>
    </recommendedName>
</protein>
<organism evidence="2">
    <name type="scientific">mine drainage metagenome</name>
    <dbReference type="NCBI Taxonomy" id="410659"/>
    <lineage>
        <taxon>unclassified sequences</taxon>
        <taxon>metagenomes</taxon>
        <taxon>ecological metagenomes</taxon>
    </lineage>
</organism>
<dbReference type="PANTHER" id="PTHR42897:SF2">
    <property type="entry name" value="PYRUVATE SYNTHASE SUBUNIT PORB"/>
    <property type="match status" value="1"/>
</dbReference>
<evidence type="ECO:0000313" key="2">
    <source>
        <dbReference type="EMBL" id="EQD32180.1"/>
    </source>
</evidence>
<dbReference type="Gene3D" id="3.40.50.970">
    <property type="match status" value="1"/>
</dbReference>
<evidence type="ECO:0000256" key="1">
    <source>
        <dbReference type="ARBA" id="ARBA00023002"/>
    </source>
</evidence>
<dbReference type="EMBL" id="AUZZ01009895">
    <property type="protein sequence ID" value="EQD32180.1"/>
    <property type="molecule type" value="Genomic_DNA"/>
</dbReference>
<feature type="non-terminal residue" evidence="2">
    <location>
        <position position="37"/>
    </location>
</feature>
<dbReference type="AlphaFoldDB" id="T0ZQT2"/>
<proteinExistence type="predicted"/>
<dbReference type="InterPro" id="IPR029061">
    <property type="entry name" value="THDP-binding"/>
</dbReference>
<dbReference type="InterPro" id="IPR051479">
    <property type="entry name" value="PorB-like"/>
</dbReference>
<gene>
    <name evidence="2" type="ORF">B2A_13661</name>
</gene>
<dbReference type="PANTHER" id="PTHR42897">
    <property type="entry name" value="PYRUVATE SYNTHASE SUBUNIT PORB"/>
    <property type="match status" value="1"/>
</dbReference>
<dbReference type="GO" id="GO:0016491">
    <property type="term" value="F:oxidoreductase activity"/>
    <property type="evidence" value="ECO:0007669"/>
    <property type="project" value="UniProtKB-KW"/>
</dbReference>
<sequence length="37" mass="4227">MLERRTNAIYVMYDNEGYMNTGIQRSGATPRGAWTTT</sequence>
<evidence type="ECO:0008006" key="3">
    <source>
        <dbReference type="Google" id="ProtNLM"/>
    </source>
</evidence>
<reference evidence="2" key="1">
    <citation type="submission" date="2013-08" db="EMBL/GenBank/DDBJ databases">
        <authorList>
            <person name="Mendez C."/>
            <person name="Richter M."/>
            <person name="Ferrer M."/>
            <person name="Sanchez J."/>
        </authorList>
    </citation>
    <scope>NUCLEOTIDE SEQUENCE</scope>
</reference>
<name>T0ZQT2_9ZZZZ</name>
<accession>T0ZQT2</accession>
<dbReference type="SUPFAM" id="SSF52518">
    <property type="entry name" value="Thiamin diphosphate-binding fold (THDP-binding)"/>
    <property type="match status" value="1"/>
</dbReference>
<reference evidence="2" key="2">
    <citation type="journal article" date="2014" name="ISME J.">
        <title>Microbial stratification in low pH oxic and suboxic macroscopic growths along an acid mine drainage.</title>
        <authorList>
            <person name="Mendez-Garcia C."/>
            <person name="Mesa V."/>
            <person name="Sprenger R.R."/>
            <person name="Richter M."/>
            <person name="Diez M.S."/>
            <person name="Solano J."/>
            <person name="Bargiela R."/>
            <person name="Golyshina O.V."/>
            <person name="Manteca A."/>
            <person name="Ramos J.L."/>
            <person name="Gallego J.R."/>
            <person name="Llorente I."/>
            <person name="Martins Dos Santos V.A."/>
            <person name="Jensen O.N."/>
            <person name="Pelaez A.I."/>
            <person name="Sanchez J."/>
            <person name="Ferrer M."/>
        </authorList>
    </citation>
    <scope>NUCLEOTIDE SEQUENCE</scope>
</reference>
<keyword evidence="1" id="KW-0560">Oxidoreductase</keyword>
<comment type="caution">
    <text evidence="2">The sequence shown here is derived from an EMBL/GenBank/DDBJ whole genome shotgun (WGS) entry which is preliminary data.</text>
</comment>